<dbReference type="InterPro" id="IPR000515">
    <property type="entry name" value="MetI-like"/>
</dbReference>
<feature type="transmembrane region" description="Helical" evidence="8">
    <location>
        <begin position="106"/>
        <end position="127"/>
    </location>
</feature>
<evidence type="ECO:0000256" key="6">
    <source>
        <dbReference type="ARBA" id="ARBA00022989"/>
    </source>
</evidence>
<evidence type="ECO:0000313" key="11">
    <source>
        <dbReference type="Proteomes" id="UP000028630"/>
    </source>
</evidence>
<feature type="transmembrane region" description="Helical" evidence="8">
    <location>
        <begin position="72"/>
        <end position="94"/>
    </location>
</feature>
<keyword evidence="11" id="KW-1185">Reference proteome</keyword>
<dbReference type="eggNOG" id="COG1175">
    <property type="taxonomic scope" value="Bacteria"/>
</dbReference>
<name>A0A084ZMM1_9ENTR</name>
<comment type="caution">
    <text evidence="10">The sequence shown here is derived from an EMBL/GenBank/DDBJ whole genome shotgun (WGS) entry which is preliminary data.</text>
</comment>
<dbReference type="RefSeq" id="WP_038162478.1">
    <property type="nucleotide sequence ID" value="NZ_JMTB01000121.1"/>
</dbReference>
<evidence type="ECO:0000256" key="1">
    <source>
        <dbReference type="ARBA" id="ARBA00004429"/>
    </source>
</evidence>
<evidence type="ECO:0000256" key="5">
    <source>
        <dbReference type="ARBA" id="ARBA00022692"/>
    </source>
</evidence>
<dbReference type="EMBL" id="JMTB01000121">
    <property type="protein sequence ID" value="KFB98715.1"/>
    <property type="molecule type" value="Genomic_DNA"/>
</dbReference>
<dbReference type="CDD" id="cd06261">
    <property type="entry name" value="TM_PBP2"/>
    <property type="match status" value="1"/>
</dbReference>
<dbReference type="SUPFAM" id="SSF161098">
    <property type="entry name" value="MetI-like"/>
    <property type="match status" value="1"/>
</dbReference>
<proteinExistence type="inferred from homology"/>
<organism evidence="10 11">
    <name type="scientific">Trabulsiella guamensis ATCC 49490</name>
    <dbReference type="NCBI Taxonomy" id="1005994"/>
    <lineage>
        <taxon>Bacteria</taxon>
        <taxon>Pseudomonadati</taxon>
        <taxon>Pseudomonadota</taxon>
        <taxon>Gammaproteobacteria</taxon>
        <taxon>Enterobacterales</taxon>
        <taxon>Enterobacteriaceae</taxon>
        <taxon>Trabulsiella</taxon>
    </lineage>
</organism>
<evidence type="ECO:0000256" key="2">
    <source>
        <dbReference type="ARBA" id="ARBA00022448"/>
    </source>
</evidence>
<keyword evidence="3" id="KW-1003">Cell membrane</keyword>
<feature type="transmembrane region" description="Helical" evidence="8">
    <location>
        <begin position="200"/>
        <end position="225"/>
    </location>
</feature>
<dbReference type="PROSITE" id="PS50928">
    <property type="entry name" value="ABC_TM1"/>
    <property type="match status" value="1"/>
</dbReference>
<keyword evidence="2 8" id="KW-0813">Transport</keyword>
<accession>A0A084ZMM1</accession>
<evidence type="ECO:0000256" key="7">
    <source>
        <dbReference type="ARBA" id="ARBA00023136"/>
    </source>
</evidence>
<dbReference type="InterPro" id="IPR050809">
    <property type="entry name" value="UgpAE/MalFG_permease"/>
</dbReference>
<feature type="transmembrane region" description="Helical" evidence="8">
    <location>
        <begin position="155"/>
        <end position="179"/>
    </location>
</feature>
<keyword evidence="5 8" id="KW-0812">Transmembrane</keyword>
<evidence type="ECO:0000256" key="3">
    <source>
        <dbReference type="ARBA" id="ARBA00022475"/>
    </source>
</evidence>
<gene>
    <name evidence="10" type="ORF">GTGU_04385</name>
</gene>
<dbReference type="InterPro" id="IPR035906">
    <property type="entry name" value="MetI-like_sf"/>
</dbReference>
<keyword evidence="6 8" id="KW-1133">Transmembrane helix</keyword>
<feature type="domain" description="ABC transmembrane type-1" evidence="9">
    <location>
        <begin position="64"/>
        <end position="281"/>
    </location>
</feature>
<dbReference type="GO" id="GO:0005886">
    <property type="term" value="C:plasma membrane"/>
    <property type="evidence" value="ECO:0007669"/>
    <property type="project" value="UniProtKB-SubCell"/>
</dbReference>
<evidence type="ECO:0000313" key="10">
    <source>
        <dbReference type="EMBL" id="KFB98715.1"/>
    </source>
</evidence>
<comment type="subcellular location">
    <subcellularLocation>
        <location evidence="1">Cell inner membrane</location>
        <topology evidence="1">Multi-pass membrane protein</topology>
    </subcellularLocation>
    <subcellularLocation>
        <location evidence="8">Cell membrane</location>
        <topology evidence="8">Multi-pass membrane protein</topology>
    </subcellularLocation>
</comment>
<dbReference type="AlphaFoldDB" id="A0A084ZMM1"/>
<comment type="similarity">
    <text evidence="8">Belongs to the binding-protein-dependent transport system permease family.</text>
</comment>
<protein>
    <submittedName>
        <fullName evidence="10">Permease component of an ABC superfamily N-acetyl-D-glucosamine transporter</fullName>
    </submittedName>
</protein>
<keyword evidence="4" id="KW-0997">Cell inner membrane</keyword>
<dbReference type="Proteomes" id="UP000028630">
    <property type="component" value="Unassembled WGS sequence"/>
</dbReference>
<dbReference type="OrthoDB" id="8417460at2"/>
<dbReference type="GO" id="GO:0055085">
    <property type="term" value="P:transmembrane transport"/>
    <property type="evidence" value="ECO:0007669"/>
    <property type="project" value="InterPro"/>
</dbReference>
<sequence>MMMTKKTWLPWLILSPSLLFLLLFTYFPLVRSVYDSLFDTRMAGETASYVGMGNFIRLFEDAVFWQSLVNNLIYILLTVVPGVALALLLAVALWENHRVNRWLRTAFFFPMIIPMVSAAALWLFIFMPGMGMLDYYLAKLFGPMNNNWLGRSNSALYALALIGVWKFAGYYMLFFLAGLQSIPVSAREAAMMEGATPTQILFKVTLPLLRPTLSFVVTTALIYSITQIDHVAVMTRGGPDNATSVLLYYIQNLAWDTHDLGKASAATFLTLAGLFAFSFINLKLLERGAHHER</sequence>
<dbReference type="PANTHER" id="PTHR43227:SF11">
    <property type="entry name" value="BLL4140 PROTEIN"/>
    <property type="match status" value="1"/>
</dbReference>
<keyword evidence="7 8" id="KW-0472">Membrane</keyword>
<evidence type="ECO:0000256" key="4">
    <source>
        <dbReference type="ARBA" id="ARBA00022519"/>
    </source>
</evidence>
<feature type="transmembrane region" description="Helical" evidence="8">
    <location>
        <begin position="265"/>
        <end position="285"/>
    </location>
</feature>
<dbReference type="Gene3D" id="1.10.3720.10">
    <property type="entry name" value="MetI-like"/>
    <property type="match status" value="1"/>
</dbReference>
<reference evidence="11" key="1">
    <citation type="submission" date="2014-05" db="EMBL/GenBank/DDBJ databases">
        <title>ATOL: Assembling a taxonomically balanced genome-scale reconstruction of the evolutionary history of the Enterobacteriaceae.</title>
        <authorList>
            <person name="Plunkett G. III"/>
            <person name="Neeno-Eckwall E.C."/>
            <person name="Glasner J.D."/>
            <person name="Perna N.T."/>
        </authorList>
    </citation>
    <scope>NUCLEOTIDE SEQUENCE [LARGE SCALE GENOMIC DNA]</scope>
    <source>
        <strain evidence="11">ATCC 49490</strain>
    </source>
</reference>
<evidence type="ECO:0000259" key="9">
    <source>
        <dbReference type="PROSITE" id="PS50928"/>
    </source>
</evidence>
<dbReference type="Pfam" id="PF00528">
    <property type="entry name" value="BPD_transp_1"/>
    <property type="match status" value="1"/>
</dbReference>
<dbReference type="PANTHER" id="PTHR43227">
    <property type="entry name" value="BLL4140 PROTEIN"/>
    <property type="match status" value="1"/>
</dbReference>
<evidence type="ECO:0000256" key="8">
    <source>
        <dbReference type="RuleBase" id="RU363032"/>
    </source>
</evidence>